<keyword evidence="1" id="KW-0808">Transferase</keyword>
<evidence type="ECO:0000313" key="6">
    <source>
        <dbReference type="EMBL" id="CAL4219804.1"/>
    </source>
</evidence>
<dbReference type="SUPFAM" id="SSF52540">
    <property type="entry name" value="P-loop containing nucleoside triphosphate hydrolases"/>
    <property type="match status" value="1"/>
</dbReference>
<dbReference type="Gene3D" id="3.40.50.300">
    <property type="entry name" value="P-loop containing nucleotide triphosphate hydrolases"/>
    <property type="match status" value="1"/>
</dbReference>
<evidence type="ECO:0000313" key="7">
    <source>
        <dbReference type="Proteomes" id="UP001497623"/>
    </source>
</evidence>
<evidence type="ECO:0000256" key="4">
    <source>
        <dbReference type="PIRSR" id="PIRSR637359-3"/>
    </source>
</evidence>
<keyword evidence="7" id="KW-1185">Reference proteome</keyword>
<feature type="binding site" evidence="3">
    <location>
        <begin position="111"/>
        <end position="115"/>
    </location>
    <ligand>
        <name>3'-phosphoadenylyl sulfate</name>
        <dbReference type="ChEBI" id="CHEBI:58339"/>
    </ligand>
</feature>
<dbReference type="AlphaFoldDB" id="A0AAV2SPK3"/>
<evidence type="ECO:0000259" key="5">
    <source>
        <dbReference type="Pfam" id="PF00685"/>
    </source>
</evidence>
<keyword evidence="2" id="KW-0325">Glycoprotein</keyword>
<dbReference type="EMBL" id="CAXKWB010095625">
    <property type="protein sequence ID" value="CAL4219804.1"/>
    <property type="molecule type" value="Genomic_DNA"/>
</dbReference>
<dbReference type="Pfam" id="PF00685">
    <property type="entry name" value="Sulfotransfer_1"/>
    <property type="match status" value="1"/>
</dbReference>
<dbReference type="PANTHER" id="PTHR10605:SF65">
    <property type="entry name" value="GH20068P"/>
    <property type="match status" value="1"/>
</dbReference>
<dbReference type="Proteomes" id="UP001497623">
    <property type="component" value="Unassembled WGS sequence"/>
</dbReference>
<accession>A0AAV2SPK3</accession>
<dbReference type="InterPro" id="IPR000863">
    <property type="entry name" value="Sulfotransferase_dom"/>
</dbReference>
<name>A0AAV2SPK3_MEGNR</name>
<reference evidence="6 7" key="1">
    <citation type="submission" date="2024-05" db="EMBL/GenBank/DDBJ databases">
        <authorList>
            <person name="Wallberg A."/>
        </authorList>
    </citation>
    <scope>NUCLEOTIDE SEQUENCE [LARGE SCALE GENOMIC DNA]</scope>
</reference>
<evidence type="ECO:0000256" key="1">
    <source>
        <dbReference type="ARBA" id="ARBA00022679"/>
    </source>
</evidence>
<organism evidence="6 7">
    <name type="scientific">Meganyctiphanes norvegica</name>
    <name type="common">Northern krill</name>
    <name type="synonym">Thysanopoda norvegica</name>
    <dbReference type="NCBI Taxonomy" id="48144"/>
    <lineage>
        <taxon>Eukaryota</taxon>
        <taxon>Metazoa</taxon>
        <taxon>Ecdysozoa</taxon>
        <taxon>Arthropoda</taxon>
        <taxon>Crustacea</taxon>
        <taxon>Multicrustacea</taxon>
        <taxon>Malacostraca</taxon>
        <taxon>Eumalacostraca</taxon>
        <taxon>Eucarida</taxon>
        <taxon>Euphausiacea</taxon>
        <taxon>Euphausiidae</taxon>
        <taxon>Meganyctiphanes</taxon>
    </lineage>
</organism>
<feature type="domain" description="Sulfotransferase" evidence="5">
    <location>
        <begin position="30"/>
        <end position="130"/>
    </location>
</feature>
<feature type="disulfide bond" evidence="4">
    <location>
        <begin position="97"/>
        <end position="106"/>
    </location>
</feature>
<proteinExistence type="predicted"/>
<dbReference type="GO" id="GO:0008467">
    <property type="term" value="F:[heparan sulfate]-glucosamine 3-sulfotransferase activity"/>
    <property type="evidence" value="ECO:0007669"/>
    <property type="project" value="TreeGrafter"/>
</dbReference>
<sequence>MTTQKNIDPYIEPYEDLVIDSNGMVNNETAYIRHGLYWKYLEHYLEYFPRDQILVINADDLIQNPLHVIEEVEQFLDINQLITTDNLYFDEAKGFYCMRSDVISRCLGSTKGNKHEEISTDLIEIIKRFYAP</sequence>
<dbReference type="InterPro" id="IPR027417">
    <property type="entry name" value="P-loop_NTPase"/>
</dbReference>
<evidence type="ECO:0000256" key="3">
    <source>
        <dbReference type="PIRSR" id="PIRSR637359-2"/>
    </source>
</evidence>
<evidence type="ECO:0000256" key="2">
    <source>
        <dbReference type="ARBA" id="ARBA00023180"/>
    </source>
</evidence>
<protein>
    <recommendedName>
        <fullName evidence="5">Sulfotransferase domain-containing protein</fullName>
    </recommendedName>
</protein>
<dbReference type="InterPro" id="IPR037359">
    <property type="entry name" value="NST/OST"/>
</dbReference>
<feature type="non-terminal residue" evidence="6">
    <location>
        <position position="132"/>
    </location>
</feature>
<feature type="binding site" evidence="3">
    <location>
        <position position="96"/>
    </location>
    <ligand>
        <name>3'-phosphoadenylyl sulfate</name>
        <dbReference type="ChEBI" id="CHEBI:58339"/>
    </ligand>
</feature>
<gene>
    <name evidence="6" type="ORF">MNOR_LOCUS39015</name>
</gene>
<keyword evidence="4" id="KW-1015">Disulfide bond</keyword>
<comment type="caution">
    <text evidence="6">The sequence shown here is derived from an EMBL/GenBank/DDBJ whole genome shotgun (WGS) entry which is preliminary data.</text>
</comment>
<dbReference type="PANTHER" id="PTHR10605">
    <property type="entry name" value="HEPARAN SULFATE SULFOTRANSFERASE"/>
    <property type="match status" value="1"/>
</dbReference>